<dbReference type="Proteomes" id="UP000008963">
    <property type="component" value="Chromosome"/>
</dbReference>
<dbReference type="RefSeq" id="WP_014244389.1">
    <property type="nucleotide sequence ID" value="NC_016620.1"/>
</dbReference>
<dbReference type="STRING" id="862908.BMS_1783"/>
<keyword evidence="2" id="KW-1185">Reference proteome</keyword>
<dbReference type="EMBL" id="FQ312005">
    <property type="protein sequence ID" value="CBW26608.1"/>
    <property type="molecule type" value="Genomic_DNA"/>
</dbReference>
<proteinExistence type="predicted"/>
<dbReference type="HOGENOM" id="CLU_1756289_0_0_7"/>
<sequence>MSLEVLNINFQNKDEFLNEINGALFHGKEVKFHKKELSFDSIETFKRVMSQNKLQILMAISRLKPESVYQLEKSLLNRKYPHILKDCRQLESLGFIRLVESKGSKRQLRPELTFAYDIIKVNSKNPELIEIFNISLRSNRVLLEANAG</sequence>
<dbReference type="AlphaFoldDB" id="E1X1U8"/>
<evidence type="ECO:0000313" key="1">
    <source>
        <dbReference type="EMBL" id="CBW26608.1"/>
    </source>
</evidence>
<dbReference type="KEGG" id="bmx:BMS_1783"/>
<gene>
    <name evidence="1" type="ordered locus">BMS_1783</name>
</gene>
<dbReference type="PATRIC" id="fig|862908.3.peg.1692"/>
<dbReference type="eggNOG" id="COG4190">
    <property type="taxonomic scope" value="Bacteria"/>
</dbReference>
<evidence type="ECO:0000313" key="2">
    <source>
        <dbReference type="Proteomes" id="UP000008963"/>
    </source>
</evidence>
<protein>
    <submittedName>
        <fullName evidence="1">Uncharacterized protein</fullName>
    </submittedName>
</protein>
<name>E1X1U8_HALMS</name>
<reference evidence="2" key="1">
    <citation type="journal article" date="2013" name="ISME J.">
        <title>A small predatory core genome in the divergent marine Bacteriovorax marinus SJ and the terrestrial Bdellovibrio bacteriovorus.</title>
        <authorList>
            <person name="Crossman L.C."/>
            <person name="Chen H."/>
            <person name="Cerdeno-Tarraga A.M."/>
            <person name="Brooks K."/>
            <person name="Quail M.A."/>
            <person name="Pineiro S.A."/>
            <person name="Hobley L."/>
            <person name="Sockett R.E."/>
            <person name="Bentley S.D."/>
            <person name="Parkhill J."/>
            <person name="Williams H.N."/>
            <person name="Stine O.C."/>
        </authorList>
    </citation>
    <scope>NUCLEOTIDE SEQUENCE [LARGE SCALE GENOMIC DNA]</scope>
    <source>
        <strain evidence="2">ATCC BAA-682 / DSM 15412 / SJ</strain>
    </source>
</reference>
<organism evidence="1 2">
    <name type="scientific">Halobacteriovorax marinus (strain ATCC BAA-682 / DSM 15412 / SJ)</name>
    <name type="common">Bacteriovorax marinus</name>
    <dbReference type="NCBI Taxonomy" id="862908"/>
    <lineage>
        <taxon>Bacteria</taxon>
        <taxon>Pseudomonadati</taxon>
        <taxon>Bdellovibrionota</taxon>
        <taxon>Bacteriovoracia</taxon>
        <taxon>Bacteriovoracales</taxon>
        <taxon>Halobacteriovoraceae</taxon>
        <taxon>Halobacteriovorax</taxon>
    </lineage>
</organism>
<dbReference type="Pfam" id="PF25212">
    <property type="entry name" value="HVO_A0114"/>
    <property type="match status" value="1"/>
</dbReference>
<accession>E1X1U8</accession>